<proteinExistence type="predicted"/>
<evidence type="ECO:0000256" key="1">
    <source>
        <dbReference type="SAM" id="MobiDB-lite"/>
    </source>
</evidence>
<keyword evidence="2" id="KW-0472">Membrane</keyword>
<name>A0ABR3RBB2_9PLEO</name>
<accession>A0ABR3RBB2</accession>
<feature type="transmembrane region" description="Helical" evidence="2">
    <location>
        <begin position="180"/>
        <end position="202"/>
    </location>
</feature>
<comment type="caution">
    <text evidence="3">The sequence shown here is derived from an EMBL/GenBank/DDBJ whole genome shotgun (WGS) entry which is preliminary data.</text>
</comment>
<keyword evidence="4" id="KW-1185">Reference proteome</keyword>
<feature type="region of interest" description="Disordered" evidence="1">
    <location>
        <begin position="1"/>
        <end position="58"/>
    </location>
</feature>
<feature type="transmembrane region" description="Helical" evidence="2">
    <location>
        <begin position="105"/>
        <end position="126"/>
    </location>
</feature>
<keyword evidence="2" id="KW-1133">Transmembrane helix</keyword>
<organism evidence="3 4">
    <name type="scientific">Nothophoma quercina</name>
    <dbReference type="NCBI Taxonomy" id="749835"/>
    <lineage>
        <taxon>Eukaryota</taxon>
        <taxon>Fungi</taxon>
        <taxon>Dikarya</taxon>
        <taxon>Ascomycota</taxon>
        <taxon>Pezizomycotina</taxon>
        <taxon>Dothideomycetes</taxon>
        <taxon>Pleosporomycetidae</taxon>
        <taxon>Pleosporales</taxon>
        <taxon>Pleosporineae</taxon>
        <taxon>Didymellaceae</taxon>
        <taxon>Nothophoma</taxon>
    </lineage>
</organism>
<protein>
    <recommendedName>
        <fullName evidence="5">MARVEL domain-containing protein</fullName>
    </recommendedName>
</protein>
<evidence type="ECO:0000313" key="4">
    <source>
        <dbReference type="Proteomes" id="UP001521222"/>
    </source>
</evidence>
<feature type="compositionally biased region" description="Low complexity" evidence="1">
    <location>
        <begin position="31"/>
        <end position="58"/>
    </location>
</feature>
<evidence type="ECO:0000313" key="3">
    <source>
        <dbReference type="EMBL" id="KAL1601212.1"/>
    </source>
</evidence>
<dbReference type="Proteomes" id="UP001521222">
    <property type="component" value="Unassembled WGS sequence"/>
</dbReference>
<gene>
    <name evidence="3" type="ORF">SLS59_005364</name>
</gene>
<reference evidence="3 4" key="1">
    <citation type="submission" date="2024-02" db="EMBL/GenBank/DDBJ databases">
        <title>De novo assembly and annotation of 12 fungi associated with fruit tree decline syndrome in Ontario, Canada.</title>
        <authorList>
            <person name="Sulman M."/>
            <person name="Ellouze W."/>
            <person name="Ilyukhin E."/>
        </authorList>
    </citation>
    <scope>NUCLEOTIDE SEQUENCE [LARGE SCALE GENOMIC DNA]</scope>
    <source>
        <strain evidence="3 4">M97-236</strain>
    </source>
</reference>
<feature type="region of interest" description="Disordered" evidence="1">
    <location>
        <begin position="370"/>
        <end position="389"/>
    </location>
</feature>
<keyword evidence="2" id="KW-0812">Transmembrane</keyword>
<feature type="compositionally biased region" description="Low complexity" evidence="1">
    <location>
        <begin position="1"/>
        <end position="14"/>
    </location>
</feature>
<dbReference type="EMBL" id="JAKIXB020000016">
    <property type="protein sequence ID" value="KAL1601212.1"/>
    <property type="molecule type" value="Genomic_DNA"/>
</dbReference>
<evidence type="ECO:0008006" key="5">
    <source>
        <dbReference type="Google" id="ProtNLM"/>
    </source>
</evidence>
<evidence type="ECO:0000256" key="2">
    <source>
        <dbReference type="SAM" id="Phobius"/>
    </source>
</evidence>
<feature type="transmembrane region" description="Helical" evidence="2">
    <location>
        <begin position="294"/>
        <end position="316"/>
    </location>
</feature>
<feature type="compositionally biased region" description="Low complexity" evidence="1">
    <location>
        <begin position="423"/>
        <end position="436"/>
    </location>
</feature>
<sequence>MSTPQPQSAPQAPQIVTTSPAGHTTPVPNSPQAQPAIPVQPTAATTAPAENAPTTATPITTTPAMIASLPTSTPVNATQPTSADLESPTYNEQLNAVDRYWKFKMALAIALILSGIIGIGCIAWAVSTANTLLSDYSYGYDSTWSLPWGLITFSISIVWCFLCILFFVIRKRPVHPGVRVTMDLLLWLGFLVTALFTLVALMDLLQWGEYGDLGLSGSWYSSRYGDYVLQPNNTWVWEQDSDSSVTYERTCNSSSSSSSSYYYYNTPPFHNCAEMDAYVNALWHAKPERARVELTGTVCQFLGLVLHFALFVWACIDTHRHRRTKVSKDAEMLAAGIVEKMVQNGTVIPSNRQSNMRAPPGWQGAYQNLPSGTNSIAGQGRGYPPQMQGQHPTYVQQIAALQMGTYKHRSGEGPLPPLPPRSPQQQQVQQAQAGPSNEKPGSVAASYYEPQR</sequence>
<feature type="region of interest" description="Disordered" evidence="1">
    <location>
        <begin position="407"/>
        <end position="452"/>
    </location>
</feature>
<feature type="transmembrane region" description="Helical" evidence="2">
    <location>
        <begin position="146"/>
        <end position="168"/>
    </location>
</feature>